<feature type="compositionally biased region" description="Polar residues" evidence="10">
    <location>
        <begin position="103"/>
        <end position="114"/>
    </location>
</feature>
<dbReference type="GO" id="GO:0016787">
    <property type="term" value="F:hydrolase activity"/>
    <property type="evidence" value="ECO:0007669"/>
    <property type="project" value="UniProtKB-KW"/>
</dbReference>
<feature type="region of interest" description="Disordered" evidence="10">
    <location>
        <begin position="761"/>
        <end position="795"/>
    </location>
</feature>
<feature type="domain" description="Helicase C-terminal" evidence="12">
    <location>
        <begin position="568"/>
        <end position="741"/>
    </location>
</feature>
<dbReference type="SMART" id="SM00490">
    <property type="entry name" value="HELICc"/>
    <property type="match status" value="1"/>
</dbReference>
<evidence type="ECO:0000256" key="1">
    <source>
        <dbReference type="ARBA" id="ARBA00004123"/>
    </source>
</evidence>
<keyword evidence="6" id="KW-0067">ATP-binding</keyword>
<dbReference type="SMART" id="SM00487">
    <property type="entry name" value="DEXDc"/>
    <property type="match status" value="1"/>
</dbReference>
<feature type="compositionally biased region" description="Polar residues" evidence="10">
    <location>
        <begin position="1026"/>
        <end position="1035"/>
    </location>
</feature>
<organism evidence="13 14">
    <name type="scientific">Gymnopus androsaceus JB14</name>
    <dbReference type="NCBI Taxonomy" id="1447944"/>
    <lineage>
        <taxon>Eukaryota</taxon>
        <taxon>Fungi</taxon>
        <taxon>Dikarya</taxon>
        <taxon>Basidiomycota</taxon>
        <taxon>Agaricomycotina</taxon>
        <taxon>Agaricomycetes</taxon>
        <taxon>Agaricomycetidae</taxon>
        <taxon>Agaricales</taxon>
        <taxon>Marasmiineae</taxon>
        <taxon>Omphalotaceae</taxon>
        <taxon>Gymnopus</taxon>
    </lineage>
</organism>
<feature type="region of interest" description="Disordered" evidence="10">
    <location>
        <begin position="28"/>
        <end position="51"/>
    </location>
</feature>
<dbReference type="GO" id="GO:0000400">
    <property type="term" value="F:four-way junction DNA binding"/>
    <property type="evidence" value="ECO:0007669"/>
    <property type="project" value="TreeGrafter"/>
</dbReference>
<accession>A0A6A4IMZ2</accession>
<feature type="compositionally biased region" description="Acidic residues" evidence="10">
    <location>
        <begin position="1295"/>
        <end position="1305"/>
    </location>
</feature>
<dbReference type="Pfam" id="PF04851">
    <property type="entry name" value="ResIII"/>
    <property type="match status" value="1"/>
</dbReference>
<dbReference type="FunFam" id="3.40.50.300:FF:000861">
    <property type="entry name" value="Fanconi anemia, complementation group M"/>
    <property type="match status" value="1"/>
</dbReference>
<comment type="subunit">
    <text evidence="9">Interacts with the MHF histone-fold complex to form the FANCM-MHF complex.</text>
</comment>
<protein>
    <recommendedName>
        <fullName evidence="9">ATP-dependent DNA helicase</fullName>
        <ecNumber evidence="9">3.6.4.12</ecNumber>
    </recommendedName>
</protein>
<evidence type="ECO:0000256" key="4">
    <source>
        <dbReference type="ARBA" id="ARBA00022801"/>
    </source>
</evidence>
<evidence type="ECO:0000313" key="13">
    <source>
        <dbReference type="EMBL" id="KAE9410833.1"/>
    </source>
</evidence>
<feature type="region of interest" description="Disordered" evidence="10">
    <location>
        <begin position="141"/>
        <end position="162"/>
    </location>
</feature>
<dbReference type="GO" id="GO:0005524">
    <property type="term" value="F:ATP binding"/>
    <property type="evidence" value="ECO:0007669"/>
    <property type="project" value="UniProtKB-UniRule"/>
</dbReference>
<proteinExistence type="inferred from homology"/>
<dbReference type="Proteomes" id="UP000799118">
    <property type="component" value="Unassembled WGS sequence"/>
</dbReference>
<dbReference type="PROSITE" id="PS51192">
    <property type="entry name" value="HELICASE_ATP_BIND_1"/>
    <property type="match status" value="1"/>
</dbReference>
<comment type="function">
    <text evidence="9">ATP-dependent DNA helicase involved in DNA damage repair by homologous recombination and in genome maintenance. Capable of unwinding D-loops. Plays a role in limiting crossover recombinants during mitotic DNA double-strand break (DSB) repair. Component of a FANCM-MHF complex which promotes gene conversion at blocked replication forks, probably by reversal of the stalled fork.</text>
</comment>
<dbReference type="GO" id="GO:0036297">
    <property type="term" value="P:interstrand cross-link repair"/>
    <property type="evidence" value="ECO:0007669"/>
    <property type="project" value="UniProtKB-ARBA"/>
</dbReference>
<feature type="compositionally biased region" description="Polar residues" evidence="10">
    <location>
        <begin position="1057"/>
        <end position="1066"/>
    </location>
</feature>
<feature type="region of interest" description="Disordered" evidence="10">
    <location>
        <begin position="996"/>
        <end position="1015"/>
    </location>
</feature>
<feature type="domain" description="Helicase ATP-binding" evidence="11">
    <location>
        <begin position="228"/>
        <end position="398"/>
    </location>
</feature>
<dbReference type="Pfam" id="PF00271">
    <property type="entry name" value="Helicase_C"/>
    <property type="match status" value="1"/>
</dbReference>
<keyword evidence="4 13" id="KW-0378">Hydrolase</keyword>
<dbReference type="InterPro" id="IPR027417">
    <property type="entry name" value="P-loop_NTPase"/>
</dbReference>
<evidence type="ECO:0000256" key="7">
    <source>
        <dbReference type="ARBA" id="ARBA00023242"/>
    </source>
</evidence>
<evidence type="ECO:0000313" key="14">
    <source>
        <dbReference type="Proteomes" id="UP000799118"/>
    </source>
</evidence>
<dbReference type="EC" id="3.6.4.12" evidence="9"/>
<dbReference type="InterPro" id="IPR014001">
    <property type="entry name" value="Helicase_ATP-bd"/>
</dbReference>
<dbReference type="PANTHER" id="PTHR14025:SF20">
    <property type="entry name" value="FANCONI ANEMIA GROUP M PROTEIN"/>
    <property type="match status" value="1"/>
</dbReference>
<keyword evidence="7" id="KW-0539">Nucleus</keyword>
<evidence type="ECO:0000256" key="10">
    <source>
        <dbReference type="SAM" id="MobiDB-lite"/>
    </source>
</evidence>
<feature type="compositionally biased region" description="Polar residues" evidence="10">
    <location>
        <begin position="920"/>
        <end position="931"/>
    </location>
</feature>
<dbReference type="Gene3D" id="3.40.50.300">
    <property type="entry name" value="P-loop containing nucleotide triphosphate hydrolases"/>
    <property type="match status" value="2"/>
</dbReference>
<reference evidence="13" key="1">
    <citation type="journal article" date="2019" name="Environ. Microbiol.">
        <title>Fungal ecological strategies reflected in gene transcription - a case study of two litter decomposers.</title>
        <authorList>
            <person name="Barbi F."/>
            <person name="Kohler A."/>
            <person name="Barry K."/>
            <person name="Baskaran P."/>
            <person name="Daum C."/>
            <person name="Fauchery L."/>
            <person name="Ihrmark K."/>
            <person name="Kuo A."/>
            <person name="LaButti K."/>
            <person name="Lipzen A."/>
            <person name="Morin E."/>
            <person name="Grigoriev I.V."/>
            <person name="Henrissat B."/>
            <person name="Lindahl B."/>
            <person name="Martin F."/>
        </authorList>
    </citation>
    <scope>NUCLEOTIDE SEQUENCE</scope>
    <source>
        <strain evidence="13">JB14</strain>
    </source>
</reference>
<dbReference type="GO" id="GO:0009378">
    <property type="term" value="F:four-way junction helicase activity"/>
    <property type="evidence" value="ECO:0007669"/>
    <property type="project" value="TreeGrafter"/>
</dbReference>
<keyword evidence="5" id="KW-0347">Helicase</keyword>
<evidence type="ECO:0000256" key="2">
    <source>
        <dbReference type="ARBA" id="ARBA00009889"/>
    </source>
</evidence>
<dbReference type="GO" id="GO:0045003">
    <property type="term" value="P:double-strand break repair via synthesis-dependent strand annealing"/>
    <property type="evidence" value="ECO:0007669"/>
    <property type="project" value="TreeGrafter"/>
</dbReference>
<evidence type="ECO:0000256" key="5">
    <source>
        <dbReference type="ARBA" id="ARBA00022806"/>
    </source>
</evidence>
<evidence type="ECO:0000256" key="8">
    <source>
        <dbReference type="ARBA" id="ARBA00047995"/>
    </source>
</evidence>
<dbReference type="SUPFAM" id="SSF52540">
    <property type="entry name" value="P-loop containing nucleoside triphosphate hydrolases"/>
    <property type="match status" value="1"/>
</dbReference>
<keyword evidence="14" id="KW-1185">Reference proteome</keyword>
<evidence type="ECO:0000256" key="9">
    <source>
        <dbReference type="RuleBase" id="RU367027"/>
    </source>
</evidence>
<comment type="subcellular location">
    <subcellularLocation>
        <location evidence="1 9">Nucleus</location>
    </subcellularLocation>
</comment>
<feature type="compositionally biased region" description="Basic and acidic residues" evidence="10">
    <location>
        <begin position="761"/>
        <end position="776"/>
    </location>
</feature>
<dbReference type="PANTHER" id="PTHR14025">
    <property type="entry name" value="FANCONI ANEMIA GROUP M FANCM FAMILY MEMBER"/>
    <property type="match status" value="1"/>
</dbReference>
<name>A0A6A4IMZ2_9AGAR</name>
<dbReference type="InterPro" id="IPR044749">
    <property type="entry name" value="FANCM_DEXDc"/>
</dbReference>
<feature type="region of interest" description="Disordered" evidence="10">
    <location>
        <begin position="845"/>
        <end position="987"/>
    </location>
</feature>
<evidence type="ECO:0000256" key="6">
    <source>
        <dbReference type="ARBA" id="ARBA00022840"/>
    </source>
</evidence>
<gene>
    <name evidence="13" type="ORF">BT96DRAFT_1011558</name>
</gene>
<sequence length="1305" mass="146013">MSSDDYFEDDFDEETLEQLNAIEAALLQSPARPPIPHRAPSPINIESSDYDDTFDFDENELKDIDKQLEGFYNKPPQQQIPTRTASKGTLQTTLFGEILPREASTSRARINNQKSKSKPLVAPEPRKTKQWDHTAFAKTGIRSGKAKGKQKQRNDEDVEEEAEEFEQFPAPFISLRIPVSSFNPHAHAPTVAAYFSPSPPMKLQPDLLEAKHWIYPLNRPKRDYQFEIVQNSLFENTIVALPTGLGKTFIAGVVMLNYYRWFPEGKVIFVAPTKPLVSQQVEACHEACGIPGSDAEELTGNVGKATRSRFYATKRVFYMTPQTLMNDLQTENSGCDARDIVLLVIDEAHRATGDYAYNQVVRYMMAKNPHFRILALTATPGSNKDAVQTLIDGLHISRIEIRDERSLAHYNHDKKIEQHVIPMSPEIDRIKAPIVKYMQQIFRSVSSMWSGTPNLERMHPYAFQGRIPSLREKNQGHLFQPLQKLATFARFLGYLMEGTIKMCYDELEAYATEPEARDDMTPAEKGKATKAKKALADPLFLSIMSEIRAQHAQGFSIHPKMEKMKTLIVQHFGSRMNEDGDPEEGEGATKAMVFVTYRTAVDEIVAMLNEEQPLIRATAFIGQGTDKKGKKGLAQREQLEVIQRFKNNEFNVLVATSVGEEGLDIGEVDLAVLYDTQKTPIRMLQRLGRTGRKRSGHVHALLADGREELNFDKAKSTYDDVLASIMHGSHLEFYADVKRLLPDNVHPQCLEKEMEIHPYVREVGRRKRAQGDDQPKKGVKRKRNDDMGRNIPQGASTGFVSVADLIAKGKKKVKKTRVPKDFEALGEDDSDDLDIAAGVAPLLKKSKSAADPKPKASTSTLRKSKTLDPNKAKGKKRKGKEKNEPPVSEWTTSQLLAKGDDDSDDMLIENGIFPKKPAIPNSSPRRGSSDQAIVDGDVGVIDLTDSDSDHGDDFSDFEQPFESPGRRKSPSQSPQMNGEIELSWQSDDDNVLVFELDSSPVVKKTKRSPVLDNSIMELDNDFAASPSRSTHNSSPERMLIDDLEPGEDKLSPPPPSQIRNRSWFSSEQREKTRVPSPPHKSTRRTDMPPPALPARFTASSPISVIESPQAPEPTFAPRLAGITGTKRIAGPLPRSSPADESPSQAPRRLRRRRDSSEADMEPSPARKRSKEKHKKRPIIPLKHNPLFEYAAEHSGDEVSEGSSGSEDVESESDRLFVEEFPETQVSPSYDQTLAYRRSLMTQAPSGAPTFANKPMRRGPFGRNSMSGNQRREGVSSSPPRDDDEPDAYEFGSFVVDDDADISYEI</sequence>
<dbReference type="InterPro" id="IPR006935">
    <property type="entry name" value="Helicase/UvrB_N"/>
</dbReference>
<feature type="region of interest" description="Disordered" evidence="10">
    <location>
        <begin position="102"/>
        <end position="128"/>
    </location>
</feature>
<feature type="region of interest" description="Disordered" evidence="10">
    <location>
        <begin position="1241"/>
        <end position="1305"/>
    </location>
</feature>
<dbReference type="PROSITE" id="PS51194">
    <property type="entry name" value="HELICASE_CTER"/>
    <property type="match status" value="1"/>
</dbReference>
<dbReference type="EMBL" id="ML769384">
    <property type="protein sequence ID" value="KAE9410833.1"/>
    <property type="molecule type" value="Genomic_DNA"/>
</dbReference>
<dbReference type="GO" id="GO:0043138">
    <property type="term" value="F:3'-5' DNA helicase activity"/>
    <property type="evidence" value="ECO:0007669"/>
    <property type="project" value="TreeGrafter"/>
</dbReference>
<comment type="similarity">
    <text evidence="2 9">Belongs to the DEAD box helicase family. DEAH subfamily. FANCM sub-subfamily.</text>
</comment>
<feature type="region of interest" description="Disordered" evidence="10">
    <location>
        <begin position="1021"/>
        <end position="1229"/>
    </location>
</feature>
<evidence type="ECO:0000259" key="12">
    <source>
        <dbReference type="PROSITE" id="PS51194"/>
    </source>
</evidence>
<dbReference type="InterPro" id="IPR001650">
    <property type="entry name" value="Helicase_C-like"/>
</dbReference>
<feature type="compositionally biased region" description="Basic residues" evidence="10">
    <location>
        <begin position="1165"/>
        <end position="1177"/>
    </location>
</feature>
<dbReference type="GO" id="GO:0005634">
    <property type="term" value="C:nucleus"/>
    <property type="evidence" value="ECO:0007669"/>
    <property type="project" value="UniProtKB-SubCell"/>
</dbReference>
<keyword evidence="3" id="KW-0547">Nucleotide-binding</keyword>
<dbReference type="OrthoDB" id="164902at2759"/>
<evidence type="ECO:0000259" key="11">
    <source>
        <dbReference type="PROSITE" id="PS51192"/>
    </source>
</evidence>
<dbReference type="CDD" id="cd18033">
    <property type="entry name" value="DEXDc_FANCM"/>
    <property type="match status" value="1"/>
</dbReference>
<comment type="catalytic activity">
    <reaction evidence="8 9">
        <text>ATP + H2O = ADP + phosphate + H(+)</text>
        <dbReference type="Rhea" id="RHEA:13065"/>
        <dbReference type="ChEBI" id="CHEBI:15377"/>
        <dbReference type="ChEBI" id="CHEBI:15378"/>
        <dbReference type="ChEBI" id="CHEBI:30616"/>
        <dbReference type="ChEBI" id="CHEBI:43474"/>
        <dbReference type="ChEBI" id="CHEBI:456216"/>
        <dbReference type="EC" id="3.6.4.12"/>
    </reaction>
</comment>
<evidence type="ECO:0000256" key="3">
    <source>
        <dbReference type="ARBA" id="ARBA00022741"/>
    </source>
</evidence>